<dbReference type="Gene3D" id="3.30.420.40">
    <property type="match status" value="2"/>
</dbReference>
<name>A0A0G0X9T3_UNCKA</name>
<dbReference type="PANTHER" id="PTHR32432">
    <property type="entry name" value="CELL DIVISION PROTEIN FTSA-RELATED"/>
    <property type="match status" value="1"/>
</dbReference>
<dbReference type="InterPro" id="IPR050696">
    <property type="entry name" value="FtsA/MreB"/>
</dbReference>
<dbReference type="PANTHER" id="PTHR32432:SF3">
    <property type="entry name" value="ETHANOLAMINE UTILIZATION PROTEIN EUTJ"/>
    <property type="match status" value="1"/>
</dbReference>
<dbReference type="InterPro" id="IPR005883">
    <property type="entry name" value="PilM"/>
</dbReference>
<protein>
    <submittedName>
        <fullName evidence="1">Type IV pilus assembly protein PilM</fullName>
    </submittedName>
</protein>
<organism evidence="1 2">
    <name type="scientific">candidate division WWE3 bacterium GW2011_GWA1_41_8</name>
    <dbReference type="NCBI Taxonomy" id="1619103"/>
    <lineage>
        <taxon>Bacteria</taxon>
        <taxon>Katanobacteria</taxon>
    </lineage>
</organism>
<dbReference type="CDD" id="cd24049">
    <property type="entry name" value="ASKHA_NBD_PilM"/>
    <property type="match status" value="1"/>
</dbReference>
<dbReference type="AlphaFoldDB" id="A0A0G0X9T3"/>
<dbReference type="SUPFAM" id="SSF53067">
    <property type="entry name" value="Actin-like ATPase domain"/>
    <property type="match status" value="2"/>
</dbReference>
<reference evidence="1 2" key="1">
    <citation type="journal article" date="2015" name="Nature">
        <title>rRNA introns, odd ribosomes, and small enigmatic genomes across a large radiation of phyla.</title>
        <authorList>
            <person name="Brown C.T."/>
            <person name="Hug L.A."/>
            <person name="Thomas B.C."/>
            <person name="Sharon I."/>
            <person name="Castelle C.J."/>
            <person name="Singh A."/>
            <person name="Wilkins M.J."/>
            <person name="Williams K.H."/>
            <person name="Banfield J.F."/>
        </authorList>
    </citation>
    <scope>NUCLEOTIDE SEQUENCE [LARGE SCALE GENOMIC DNA]</scope>
</reference>
<dbReference type="PIRSF" id="PIRSF019169">
    <property type="entry name" value="PilM"/>
    <property type="match status" value="1"/>
</dbReference>
<accession>A0A0G0X9T3</accession>
<dbReference type="STRING" id="1619103.UU80_C0021G0020"/>
<dbReference type="NCBIfam" id="TIGR01175">
    <property type="entry name" value="pilM"/>
    <property type="match status" value="1"/>
</dbReference>
<dbReference type="InterPro" id="IPR043129">
    <property type="entry name" value="ATPase_NBD"/>
</dbReference>
<dbReference type="EMBL" id="LCCA01000021">
    <property type="protein sequence ID" value="KKS21749.1"/>
    <property type="molecule type" value="Genomic_DNA"/>
</dbReference>
<sequence>MPIVGLDLGRHNFRAVELEKEKGKNILLRYGSYENQRLNMESETKEDLMDYSTAIRDFFTETGFRTNNVVVSLPEHQVYMRMIKVPEMSDKELKNSIQYEAEQYIPLPLKEVSLSYQKIDDETVEKGKMNIELVAAKKSILEKYVSILRGAKLIPRGIEPETIALGRVLGDNSEHPSASILVNVGFSETLIIITYRGSVRFTRSVSVGGDVLTRSISQGLSLDYVQAEEYKKVYGLDINQVEGKIYNILKPVFDNIILEVKRSKIFFTTHNPNISINRMILSGGTALMPGLFFYMANNLDFEVELANPWKNIEFSEKVISQKDRLLEQGPIYTTAVGLALKEV</sequence>
<comment type="caution">
    <text evidence="1">The sequence shown here is derived from an EMBL/GenBank/DDBJ whole genome shotgun (WGS) entry which is preliminary data.</text>
</comment>
<dbReference type="Gene3D" id="3.30.1490.300">
    <property type="match status" value="1"/>
</dbReference>
<dbReference type="Proteomes" id="UP000034920">
    <property type="component" value="Unassembled WGS sequence"/>
</dbReference>
<evidence type="ECO:0000313" key="2">
    <source>
        <dbReference type="Proteomes" id="UP000034920"/>
    </source>
</evidence>
<gene>
    <name evidence="1" type="ORF">UU80_C0021G0020</name>
</gene>
<evidence type="ECO:0000313" key="1">
    <source>
        <dbReference type="EMBL" id="KKS21749.1"/>
    </source>
</evidence>
<proteinExistence type="predicted"/>
<dbReference type="Pfam" id="PF11104">
    <property type="entry name" value="PilM_2"/>
    <property type="match status" value="1"/>
</dbReference>